<name>A0A8J3RME7_9ACTN</name>
<keyword evidence="2" id="KW-1185">Reference proteome</keyword>
<reference evidence="1 2" key="1">
    <citation type="submission" date="2021-01" db="EMBL/GenBank/DDBJ databases">
        <title>Whole genome shotgun sequence of Planobispora longispora NBRC 13918.</title>
        <authorList>
            <person name="Komaki H."/>
            <person name="Tamura T."/>
        </authorList>
    </citation>
    <scope>NUCLEOTIDE SEQUENCE [LARGE SCALE GENOMIC DNA]</scope>
    <source>
        <strain evidence="1 2">NBRC 13918</strain>
    </source>
</reference>
<dbReference type="EMBL" id="BOOH01000034">
    <property type="protein sequence ID" value="GIH77663.1"/>
    <property type="molecule type" value="Genomic_DNA"/>
</dbReference>
<gene>
    <name evidence="1" type="ORF">Plo01_40920</name>
</gene>
<evidence type="ECO:0000313" key="1">
    <source>
        <dbReference type="EMBL" id="GIH77663.1"/>
    </source>
</evidence>
<sequence>MRTVRLEGPIIVVTPDPNQVIGDFLGYALSLRNLSGLSPAVEFAERFSPGGHGMRLPDTFVAYRAEEPDDIPEEFGERFAEELERKELWVLTRLWYGRTPESAVVEGDELRHLLDEALRRRRAAYPLRYE</sequence>
<dbReference type="AlphaFoldDB" id="A0A8J3RME7"/>
<dbReference type="Proteomes" id="UP000616724">
    <property type="component" value="Unassembled WGS sequence"/>
</dbReference>
<proteinExistence type="predicted"/>
<evidence type="ECO:0000313" key="2">
    <source>
        <dbReference type="Proteomes" id="UP000616724"/>
    </source>
</evidence>
<organism evidence="1 2">
    <name type="scientific">Planobispora longispora</name>
    <dbReference type="NCBI Taxonomy" id="28887"/>
    <lineage>
        <taxon>Bacteria</taxon>
        <taxon>Bacillati</taxon>
        <taxon>Actinomycetota</taxon>
        <taxon>Actinomycetes</taxon>
        <taxon>Streptosporangiales</taxon>
        <taxon>Streptosporangiaceae</taxon>
        <taxon>Planobispora</taxon>
    </lineage>
</organism>
<dbReference type="RefSeq" id="WP_203892234.1">
    <property type="nucleotide sequence ID" value="NZ_BOOH01000034.1"/>
</dbReference>
<protein>
    <submittedName>
        <fullName evidence="1">Uncharacterized protein</fullName>
    </submittedName>
</protein>
<comment type="caution">
    <text evidence="1">The sequence shown here is derived from an EMBL/GenBank/DDBJ whole genome shotgun (WGS) entry which is preliminary data.</text>
</comment>
<accession>A0A8J3RME7</accession>